<sequence length="293" mass="32989">MAALWIPHPDNKPQQAAYICTATELLYGGAAGGGKSDLLLGLAATKHQVSIIFRRMFPQLEALVSRSREIIPEVKNGANFNSGKMIWYKVPGKRKIEFGAAQYNLDVQKYQGRPHDLVAFDELTHFTEFQYKYLTGWLRTADPLQRTRIVGASNPPPTAEGYWVKKRWAPWVDKKHPDPALPGELRWFITDEEGKDKEVPGPRIQTYDLLDTLNDPDATDEERTGAYASAMEQAPRVKVAGEWVYPVSRTFIPAGVQDNPYYSHDTKYLSMLQALPEPLRSQLLAGDWDAGAE</sequence>
<accession>A0A0F9TSL9</accession>
<organism evidence="1">
    <name type="scientific">marine sediment metagenome</name>
    <dbReference type="NCBI Taxonomy" id="412755"/>
    <lineage>
        <taxon>unclassified sequences</taxon>
        <taxon>metagenomes</taxon>
        <taxon>ecological metagenomes</taxon>
    </lineage>
</organism>
<reference evidence="1" key="1">
    <citation type="journal article" date="2015" name="Nature">
        <title>Complex archaea that bridge the gap between prokaryotes and eukaryotes.</title>
        <authorList>
            <person name="Spang A."/>
            <person name="Saw J.H."/>
            <person name="Jorgensen S.L."/>
            <person name="Zaremba-Niedzwiedzka K."/>
            <person name="Martijn J."/>
            <person name="Lind A.E."/>
            <person name="van Eijk R."/>
            <person name="Schleper C."/>
            <person name="Guy L."/>
            <person name="Ettema T.J."/>
        </authorList>
    </citation>
    <scope>NUCLEOTIDE SEQUENCE</scope>
</reference>
<dbReference type="Gene3D" id="3.40.50.300">
    <property type="entry name" value="P-loop containing nucleotide triphosphate hydrolases"/>
    <property type="match status" value="1"/>
</dbReference>
<proteinExistence type="predicted"/>
<feature type="non-terminal residue" evidence="1">
    <location>
        <position position="293"/>
    </location>
</feature>
<dbReference type="AlphaFoldDB" id="A0A0F9TSL9"/>
<gene>
    <name evidence="1" type="ORF">LCGC14_0693590</name>
</gene>
<dbReference type="EMBL" id="LAZR01001455">
    <property type="protein sequence ID" value="KKN44363.1"/>
    <property type="molecule type" value="Genomic_DNA"/>
</dbReference>
<evidence type="ECO:0000313" key="1">
    <source>
        <dbReference type="EMBL" id="KKN44363.1"/>
    </source>
</evidence>
<protein>
    <submittedName>
        <fullName evidence="1">Uncharacterized protein</fullName>
    </submittedName>
</protein>
<dbReference type="InterPro" id="IPR027417">
    <property type="entry name" value="P-loop_NTPase"/>
</dbReference>
<dbReference type="Pfam" id="PF03237">
    <property type="entry name" value="Terminase_6N"/>
    <property type="match status" value="1"/>
</dbReference>
<name>A0A0F9TSL9_9ZZZZ</name>
<comment type="caution">
    <text evidence="1">The sequence shown here is derived from an EMBL/GenBank/DDBJ whole genome shotgun (WGS) entry which is preliminary data.</text>
</comment>